<sequence>MFEDRVRKEDIEELVNIVMDTMAENFKKNAPILAEAITEILKIVGENIGNALKVEVDSTAWREVIEFMKTLQGKYEDYGYEGYR</sequence>
<name>A0A520KUM3_9EURY</name>
<dbReference type="AlphaFoldDB" id="A0A520KUM3"/>
<proteinExistence type="predicted"/>
<accession>A0A520KUM3</accession>
<gene>
    <name evidence="1" type="ORF">EF807_08285</name>
</gene>
<comment type="caution">
    <text evidence="1">The sequence shown here is derived from an EMBL/GenBank/DDBJ whole genome shotgun (WGS) entry which is preliminary data.</text>
</comment>
<evidence type="ECO:0000313" key="2">
    <source>
        <dbReference type="Proteomes" id="UP000320766"/>
    </source>
</evidence>
<dbReference type="EMBL" id="RXIL01000154">
    <property type="protein sequence ID" value="RZN66662.1"/>
    <property type="molecule type" value="Genomic_DNA"/>
</dbReference>
<organism evidence="1 2">
    <name type="scientific">Candidatus Methanolliviera hydrocarbonicum</name>
    <dbReference type="NCBI Taxonomy" id="2491085"/>
    <lineage>
        <taxon>Archaea</taxon>
        <taxon>Methanobacteriati</taxon>
        <taxon>Methanobacteriota</taxon>
        <taxon>Candidatus Methanoliparia</taxon>
        <taxon>Candidatus Methanoliparales</taxon>
        <taxon>Candidatus Methanollivieraceae</taxon>
        <taxon>Candidatus Methanolliviera</taxon>
    </lineage>
</organism>
<dbReference type="Proteomes" id="UP000320766">
    <property type="component" value="Unassembled WGS sequence"/>
</dbReference>
<evidence type="ECO:0000313" key="1">
    <source>
        <dbReference type="EMBL" id="RZN66662.1"/>
    </source>
</evidence>
<reference evidence="1 2" key="1">
    <citation type="journal article" date="2019" name="Nat. Microbiol.">
        <title>Wide diversity of methane and short-chain alkane metabolisms in uncultured archaea.</title>
        <authorList>
            <person name="Borrel G."/>
            <person name="Adam P.S."/>
            <person name="McKay L.J."/>
            <person name="Chen L.X."/>
            <person name="Sierra-Garcia I.N."/>
            <person name="Sieber C.M."/>
            <person name="Letourneur Q."/>
            <person name="Ghozlane A."/>
            <person name="Andersen G.L."/>
            <person name="Li W.J."/>
            <person name="Hallam S.J."/>
            <person name="Muyzer G."/>
            <person name="de Oliveira V.M."/>
            <person name="Inskeep W.P."/>
            <person name="Banfield J.F."/>
            <person name="Gribaldo S."/>
        </authorList>
    </citation>
    <scope>NUCLEOTIDE SEQUENCE [LARGE SCALE GENOMIC DNA]</scope>
    <source>
        <strain evidence="1">NM1b</strain>
    </source>
</reference>
<protein>
    <submittedName>
        <fullName evidence="1">Uncharacterized protein</fullName>
    </submittedName>
</protein>